<comment type="caution">
    <text evidence="2">The sequence shown here is derived from an EMBL/GenBank/DDBJ whole genome shotgun (WGS) entry which is preliminary data.</text>
</comment>
<proteinExistence type="predicted"/>
<name>A0AAV2Z431_9STRA</name>
<protein>
    <submittedName>
        <fullName evidence="2">Uncharacterized protein</fullName>
    </submittedName>
</protein>
<reference evidence="2" key="1">
    <citation type="submission" date="2022-11" db="EMBL/GenBank/DDBJ databases">
        <authorList>
            <person name="Morgan W.R."/>
            <person name="Tartar A."/>
        </authorList>
    </citation>
    <scope>NUCLEOTIDE SEQUENCE</scope>
    <source>
        <strain evidence="2">ARSEF 373</strain>
    </source>
</reference>
<dbReference type="Proteomes" id="UP001146120">
    <property type="component" value="Unassembled WGS sequence"/>
</dbReference>
<sequence>MAAMVQTIAVNEVELTNTMAHFLMEEMEDVCQESNWWLSRVKVVTSWLAEESNRAAIPDDGTTDIIHRVVQRGDIYPQVQFKCWKHILLELQDIPCLYSALTSRTNVTGGNVSPNRGKLRPGKELIILSDDPNQSFRLPEGEDPLQPDDLSSADTSGRRLSLNTSASSKKFSTMSMMERQAEWLKKKQEKMEMERIRQEEEKEKELTFQPKLIRRSTYSDKPKADTAPPKPVPRGDSFNNKKEENASSAANKPGPKEKTIPKMPPRAGSKKKKSIPASQTIEIQSTLLESMKSELNASMQMNTARSVSQEAFTDNNVVVDEPATPSGELIADSSEAELPAVELKSWSSSPVINGIKIDFDSSDTKARIILQDASKFDLSTMYRKTDKKAGRDGVALHMGRREDTYEEEVIAVLFDKEKVSEAEAARWWSDHEHRFSEIMNRKR</sequence>
<feature type="region of interest" description="Disordered" evidence="1">
    <location>
        <begin position="132"/>
        <end position="175"/>
    </location>
</feature>
<accession>A0AAV2Z431</accession>
<evidence type="ECO:0000313" key="3">
    <source>
        <dbReference type="Proteomes" id="UP001146120"/>
    </source>
</evidence>
<evidence type="ECO:0000256" key="1">
    <source>
        <dbReference type="SAM" id="MobiDB-lite"/>
    </source>
</evidence>
<reference evidence="2" key="2">
    <citation type="journal article" date="2023" name="Microbiol Resour">
        <title>Decontamination and Annotation of the Draft Genome Sequence of the Oomycete Lagenidium giganteum ARSEF 373.</title>
        <authorList>
            <person name="Morgan W.R."/>
            <person name="Tartar A."/>
        </authorList>
    </citation>
    <scope>NUCLEOTIDE SEQUENCE</scope>
    <source>
        <strain evidence="2">ARSEF 373</strain>
    </source>
</reference>
<evidence type="ECO:0000313" key="2">
    <source>
        <dbReference type="EMBL" id="DBA00385.1"/>
    </source>
</evidence>
<feature type="region of interest" description="Disordered" evidence="1">
    <location>
        <begin position="194"/>
        <end position="282"/>
    </location>
</feature>
<dbReference type="EMBL" id="DAKRPA010000065">
    <property type="protein sequence ID" value="DBA00385.1"/>
    <property type="molecule type" value="Genomic_DNA"/>
</dbReference>
<gene>
    <name evidence="2" type="ORF">N0F65_000570</name>
</gene>
<dbReference type="AlphaFoldDB" id="A0AAV2Z431"/>
<organism evidence="2 3">
    <name type="scientific">Lagenidium giganteum</name>
    <dbReference type="NCBI Taxonomy" id="4803"/>
    <lineage>
        <taxon>Eukaryota</taxon>
        <taxon>Sar</taxon>
        <taxon>Stramenopiles</taxon>
        <taxon>Oomycota</taxon>
        <taxon>Peronosporomycetes</taxon>
        <taxon>Pythiales</taxon>
        <taxon>Pythiaceae</taxon>
    </lineage>
</organism>
<keyword evidence="3" id="KW-1185">Reference proteome</keyword>
<feature type="compositionally biased region" description="Polar residues" evidence="1">
    <location>
        <begin position="161"/>
        <end position="175"/>
    </location>
</feature>
<feature type="compositionally biased region" description="Basic and acidic residues" evidence="1">
    <location>
        <begin position="194"/>
        <end position="206"/>
    </location>
</feature>